<dbReference type="RefSeq" id="WP_186966921.1">
    <property type="nucleotide sequence ID" value="NZ_JACOOE010000002.1"/>
</dbReference>
<dbReference type="Proteomes" id="UP000600600">
    <property type="component" value="Unassembled WGS sequence"/>
</dbReference>
<accession>A0ABR7C8B4</accession>
<proteinExistence type="predicted"/>
<reference evidence="1 2" key="1">
    <citation type="submission" date="2020-08" db="EMBL/GenBank/DDBJ databases">
        <title>Genome public.</title>
        <authorList>
            <person name="Liu C."/>
            <person name="Sun Q."/>
        </authorList>
    </citation>
    <scope>NUCLEOTIDE SEQUENCE [LARGE SCALE GENOMIC DNA]</scope>
    <source>
        <strain evidence="1 2">M27</strain>
    </source>
</reference>
<keyword evidence="2" id="KW-1185">Reference proteome</keyword>
<evidence type="ECO:0000313" key="1">
    <source>
        <dbReference type="EMBL" id="MBC5604046.1"/>
    </source>
</evidence>
<comment type="caution">
    <text evidence="1">The sequence shown here is derived from an EMBL/GenBank/DDBJ whole genome shotgun (WGS) entry which is preliminary data.</text>
</comment>
<evidence type="ECO:0000313" key="2">
    <source>
        <dbReference type="Proteomes" id="UP000600600"/>
    </source>
</evidence>
<protein>
    <submittedName>
        <fullName evidence="1">Uncharacterized protein</fullName>
    </submittedName>
</protein>
<dbReference type="EMBL" id="JACOOE010000002">
    <property type="protein sequence ID" value="MBC5604046.1"/>
    <property type="molecule type" value="Genomic_DNA"/>
</dbReference>
<organism evidence="1 2">
    <name type="scientific">Bacteroides difficilis</name>
    <dbReference type="NCBI Taxonomy" id="2763021"/>
    <lineage>
        <taxon>Bacteria</taxon>
        <taxon>Pseudomonadati</taxon>
        <taxon>Bacteroidota</taxon>
        <taxon>Bacteroidia</taxon>
        <taxon>Bacteroidales</taxon>
        <taxon>Bacteroidaceae</taxon>
        <taxon>Bacteroides</taxon>
    </lineage>
</organism>
<sequence length="71" mass="8231">MKLIIVGRERNKVRIIQYQEMSWTYNTLSLEKGKDLADWESGVANRKIDNISKGIREHTSVQVYSLIAAHQ</sequence>
<name>A0ABR7C8B4_9BACE</name>
<gene>
    <name evidence="1" type="ORF">H8S67_05105</name>
</gene>